<evidence type="ECO:0000256" key="4">
    <source>
        <dbReference type="ARBA" id="ARBA00012438"/>
    </source>
</evidence>
<dbReference type="SMART" id="SM00388">
    <property type="entry name" value="HisKA"/>
    <property type="match status" value="1"/>
</dbReference>
<keyword evidence="16" id="KW-1185">Reference proteome</keyword>
<dbReference type="InterPro" id="IPR050428">
    <property type="entry name" value="TCS_sensor_his_kinase"/>
</dbReference>
<dbReference type="AlphaFoldDB" id="A0A2A9DQ40"/>
<reference evidence="15 16" key="1">
    <citation type="submission" date="2017-10" db="EMBL/GenBank/DDBJ databases">
        <title>Sequencing the genomes of 1000 actinobacteria strains.</title>
        <authorList>
            <person name="Klenk H.-P."/>
        </authorList>
    </citation>
    <scope>NUCLEOTIDE SEQUENCE [LARGE SCALE GENOMIC DNA]</scope>
    <source>
        <strain evidence="15 16">DSM 20688</strain>
    </source>
</reference>
<keyword evidence="6" id="KW-0808">Transferase</keyword>
<comment type="subcellular location">
    <subcellularLocation>
        <location evidence="3">Cell membrane</location>
    </subcellularLocation>
</comment>
<feature type="transmembrane region" description="Helical" evidence="12">
    <location>
        <begin position="23"/>
        <end position="45"/>
    </location>
</feature>
<dbReference type="InterPro" id="IPR003660">
    <property type="entry name" value="HAMP_dom"/>
</dbReference>
<dbReference type="SMART" id="SM00304">
    <property type="entry name" value="HAMP"/>
    <property type="match status" value="1"/>
</dbReference>
<dbReference type="Gene3D" id="1.10.287.130">
    <property type="match status" value="1"/>
</dbReference>
<keyword evidence="7 12" id="KW-0812">Transmembrane</keyword>
<feature type="domain" description="Histidine kinase" evidence="13">
    <location>
        <begin position="255"/>
        <end position="477"/>
    </location>
</feature>
<evidence type="ECO:0000256" key="2">
    <source>
        <dbReference type="ARBA" id="ARBA00001968"/>
    </source>
</evidence>
<evidence type="ECO:0000256" key="1">
    <source>
        <dbReference type="ARBA" id="ARBA00000085"/>
    </source>
</evidence>
<sequence length="478" mass="52399">MNNGNSWGLAPQTTWVRGVPLRVWLVFVMVVMSGLGLVVSSVAVASVMREVVYSRVDTELKNSLDGWASSSELFRNNAQGSRPPKDYVVIKEFADGSAAVFNGGEGLPDAQEIGLDGQLHTVPSDPESENPTQRWRAIGVQNEGTTTIVAKSLSREDGILNQLHAMQMVISLIVLVLLGLCAYFFIYQALRPLREVEHTAGVIAKGDLNRRVPQWPINTEVGQLAYAVNSMITRLQGSIEESQRKEEQMRRFVGDASHELRTPLTSISGYTELYRSGATQDAEWVFGKITAESKRMNLLVEDLLALTRAEGQRLEWKHVDMLETTLSVVASAKAAFADRQIEVQNDTDDLPMVKGDVARLHQVLLNLVTNAFRHAGPDAKVTLRLSFYQPSISLNNDKPDQVIIEVIDDGIGMSAQDASHIFERFYRADTSRSRESGGSGLGLAIVKSLVEQHGGTIEVATAPGEGSTFRIALPRVSG</sequence>
<comment type="catalytic activity">
    <reaction evidence="1">
        <text>ATP + protein L-histidine = ADP + protein N-phospho-L-histidine.</text>
        <dbReference type="EC" id="2.7.13.3"/>
    </reaction>
</comment>
<dbReference type="PANTHER" id="PTHR45436:SF5">
    <property type="entry name" value="SENSOR HISTIDINE KINASE TRCS"/>
    <property type="match status" value="1"/>
</dbReference>
<evidence type="ECO:0000256" key="10">
    <source>
        <dbReference type="ARBA" id="ARBA00023012"/>
    </source>
</evidence>
<dbReference type="InterPro" id="IPR003661">
    <property type="entry name" value="HisK_dim/P_dom"/>
</dbReference>
<dbReference type="GO" id="GO:0000155">
    <property type="term" value="F:phosphorelay sensor kinase activity"/>
    <property type="evidence" value="ECO:0007669"/>
    <property type="project" value="InterPro"/>
</dbReference>
<evidence type="ECO:0000256" key="9">
    <source>
        <dbReference type="ARBA" id="ARBA00022989"/>
    </source>
</evidence>
<evidence type="ECO:0000313" key="15">
    <source>
        <dbReference type="EMBL" id="PFG28030.1"/>
    </source>
</evidence>
<evidence type="ECO:0000313" key="16">
    <source>
        <dbReference type="Proteomes" id="UP000221653"/>
    </source>
</evidence>
<name>A0A2A9DQ40_9CORY</name>
<evidence type="ECO:0000259" key="14">
    <source>
        <dbReference type="PROSITE" id="PS50885"/>
    </source>
</evidence>
<gene>
    <name evidence="15" type="ORF">ATK06_1113</name>
</gene>
<evidence type="ECO:0000256" key="8">
    <source>
        <dbReference type="ARBA" id="ARBA00022777"/>
    </source>
</evidence>
<evidence type="ECO:0000256" key="6">
    <source>
        <dbReference type="ARBA" id="ARBA00022679"/>
    </source>
</evidence>
<dbReference type="STRING" id="1724.GCA_001044175_02223"/>
<evidence type="ECO:0000256" key="5">
    <source>
        <dbReference type="ARBA" id="ARBA00022553"/>
    </source>
</evidence>
<dbReference type="Proteomes" id="UP000221653">
    <property type="component" value="Unassembled WGS sequence"/>
</dbReference>
<dbReference type="OrthoDB" id="9786919at2"/>
<dbReference type="PRINTS" id="PR00344">
    <property type="entry name" value="BCTRLSENSOR"/>
</dbReference>
<dbReference type="SUPFAM" id="SSF55874">
    <property type="entry name" value="ATPase domain of HSP90 chaperone/DNA topoisomerase II/histidine kinase"/>
    <property type="match status" value="1"/>
</dbReference>
<feature type="transmembrane region" description="Helical" evidence="12">
    <location>
        <begin position="169"/>
        <end position="190"/>
    </location>
</feature>
<accession>A0A2A9DQ40</accession>
<dbReference type="SUPFAM" id="SSF47384">
    <property type="entry name" value="Homodimeric domain of signal transducing histidine kinase"/>
    <property type="match status" value="1"/>
</dbReference>
<dbReference type="InterPro" id="IPR005467">
    <property type="entry name" value="His_kinase_dom"/>
</dbReference>
<dbReference type="SMART" id="SM00387">
    <property type="entry name" value="HATPase_c"/>
    <property type="match status" value="1"/>
</dbReference>
<evidence type="ECO:0000259" key="13">
    <source>
        <dbReference type="PROSITE" id="PS50109"/>
    </source>
</evidence>
<dbReference type="PANTHER" id="PTHR45436">
    <property type="entry name" value="SENSOR HISTIDINE KINASE YKOH"/>
    <property type="match status" value="1"/>
</dbReference>
<evidence type="ECO:0000256" key="7">
    <source>
        <dbReference type="ARBA" id="ARBA00022692"/>
    </source>
</evidence>
<dbReference type="EC" id="2.7.13.3" evidence="4"/>
<dbReference type="CDD" id="cd06225">
    <property type="entry name" value="HAMP"/>
    <property type="match status" value="1"/>
</dbReference>
<dbReference type="FunFam" id="1.10.287.130:FF:000001">
    <property type="entry name" value="Two-component sensor histidine kinase"/>
    <property type="match status" value="1"/>
</dbReference>
<dbReference type="RefSeq" id="WP_098389402.1">
    <property type="nucleotide sequence ID" value="NZ_LS483464.1"/>
</dbReference>
<evidence type="ECO:0000256" key="12">
    <source>
        <dbReference type="SAM" id="Phobius"/>
    </source>
</evidence>
<evidence type="ECO:0000256" key="3">
    <source>
        <dbReference type="ARBA" id="ARBA00004236"/>
    </source>
</evidence>
<dbReference type="Pfam" id="PF00512">
    <property type="entry name" value="HisKA"/>
    <property type="match status" value="1"/>
</dbReference>
<feature type="domain" description="HAMP" evidence="14">
    <location>
        <begin position="187"/>
        <end position="240"/>
    </location>
</feature>
<dbReference type="SUPFAM" id="SSF158472">
    <property type="entry name" value="HAMP domain-like"/>
    <property type="match status" value="1"/>
</dbReference>
<keyword evidence="10" id="KW-0902">Two-component regulatory system</keyword>
<comment type="caution">
    <text evidence="15">The sequence shown here is derived from an EMBL/GenBank/DDBJ whole genome shotgun (WGS) entry which is preliminary data.</text>
</comment>
<keyword evidence="11 12" id="KW-0472">Membrane</keyword>
<dbReference type="GO" id="GO:0005509">
    <property type="term" value="F:calcium ion binding"/>
    <property type="evidence" value="ECO:0007669"/>
    <property type="project" value="UniProtKB-ARBA"/>
</dbReference>
<dbReference type="Pfam" id="PF02518">
    <property type="entry name" value="HATPase_c"/>
    <property type="match status" value="1"/>
</dbReference>
<dbReference type="InterPro" id="IPR004358">
    <property type="entry name" value="Sig_transdc_His_kin-like_C"/>
</dbReference>
<organism evidence="15 16">
    <name type="scientific">Corynebacterium renale</name>
    <dbReference type="NCBI Taxonomy" id="1724"/>
    <lineage>
        <taxon>Bacteria</taxon>
        <taxon>Bacillati</taxon>
        <taxon>Actinomycetota</taxon>
        <taxon>Actinomycetes</taxon>
        <taxon>Mycobacteriales</taxon>
        <taxon>Corynebacteriaceae</taxon>
        <taxon>Corynebacterium</taxon>
    </lineage>
</organism>
<dbReference type="PROSITE" id="PS50885">
    <property type="entry name" value="HAMP"/>
    <property type="match status" value="1"/>
</dbReference>
<dbReference type="CDD" id="cd00075">
    <property type="entry name" value="HATPase"/>
    <property type="match status" value="1"/>
</dbReference>
<dbReference type="PROSITE" id="PS50109">
    <property type="entry name" value="HIS_KIN"/>
    <property type="match status" value="1"/>
</dbReference>
<proteinExistence type="predicted"/>
<dbReference type="GO" id="GO:0005886">
    <property type="term" value="C:plasma membrane"/>
    <property type="evidence" value="ECO:0007669"/>
    <property type="project" value="UniProtKB-SubCell"/>
</dbReference>
<evidence type="ECO:0000256" key="11">
    <source>
        <dbReference type="ARBA" id="ARBA00023136"/>
    </source>
</evidence>
<dbReference type="CDD" id="cd00082">
    <property type="entry name" value="HisKA"/>
    <property type="match status" value="1"/>
</dbReference>
<dbReference type="Pfam" id="PF00672">
    <property type="entry name" value="HAMP"/>
    <property type="match status" value="1"/>
</dbReference>
<dbReference type="Gene3D" id="3.30.565.10">
    <property type="entry name" value="Histidine kinase-like ATPase, C-terminal domain"/>
    <property type="match status" value="1"/>
</dbReference>
<keyword evidence="9 12" id="KW-1133">Transmembrane helix</keyword>
<dbReference type="InterPro" id="IPR036890">
    <property type="entry name" value="HATPase_C_sf"/>
</dbReference>
<protein>
    <recommendedName>
        <fullName evidence="4">histidine kinase</fullName>
        <ecNumber evidence="4">2.7.13.3</ecNumber>
    </recommendedName>
</protein>
<keyword evidence="5" id="KW-0597">Phosphoprotein</keyword>
<dbReference type="Gene3D" id="6.10.340.10">
    <property type="match status" value="1"/>
</dbReference>
<dbReference type="InterPro" id="IPR036097">
    <property type="entry name" value="HisK_dim/P_sf"/>
</dbReference>
<comment type="cofactor">
    <cofactor evidence="2">
        <name>a divalent metal cation</name>
        <dbReference type="ChEBI" id="CHEBI:60240"/>
    </cofactor>
</comment>
<dbReference type="EMBL" id="PDJF01000001">
    <property type="protein sequence ID" value="PFG28030.1"/>
    <property type="molecule type" value="Genomic_DNA"/>
</dbReference>
<keyword evidence="8 15" id="KW-0418">Kinase</keyword>
<dbReference type="InterPro" id="IPR003594">
    <property type="entry name" value="HATPase_dom"/>
</dbReference>
<dbReference type="FunFam" id="3.30.565.10:FF:000006">
    <property type="entry name" value="Sensor histidine kinase WalK"/>
    <property type="match status" value="1"/>
</dbReference>